<feature type="transmembrane region" description="Helical" evidence="1">
    <location>
        <begin position="289"/>
        <end position="308"/>
    </location>
</feature>
<feature type="transmembrane region" description="Helical" evidence="1">
    <location>
        <begin position="344"/>
        <end position="367"/>
    </location>
</feature>
<gene>
    <name evidence="2" type="ORF">PENTCL1PPCAC_29153</name>
</gene>
<feature type="non-terminal residue" evidence="2">
    <location>
        <position position="1"/>
    </location>
</feature>
<evidence type="ECO:0000313" key="3">
    <source>
        <dbReference type="Proteomes" id="UP001432027"/>
    </source>
</evidence>
<evidence type="ECO:0000256" key="1">
    <source>
        <dbReference type="SAM" id="Phobius"/>
    </source>
</evidence>
<dbReference type="AlphaFoldDB" id="A0AAV5UJ26"/>
<reference evidence="2" key="1">
    <citation type="submission" date="2023-10" db="EMBL/GenBank/DDBJ databases">
        <title>Genome assembly of Pristionchus species.</title>
        <authorList>
            <person name="Yoshida K."/>
            <person name="Sommer R.J."/>
        </authorList>
    </citation>
    <scope>NUCLEOTIDE SEQUENCE</scope>
    <source>
        <strain evidence="2">RS0144</strain>
    </source>
</reference>
<organism evidence="2 3">
    <name type="scientific">Pristionchus entomophagus</name>
    <dbReference type="NCBI Taxonomy" id="358040"/>
    <lineage>
        <taxon>Eukaryota</taxon>
        <taxon>Metazoa</taxon>
        <taxon>Ecdysozoa</taxon>
        <taxon>Nematoda</taxon>
        <taxon>Chromadorea</taxon>
        <taxon>Rhabditida</taxon>
        <taxon>Rhabditina</taxon>
        <taxon>Diplogasteromorpha</taxon>
        <taxon>Diplogasteroidea</taxon>
        <taxon>Neodiplogasteridae</taxon>
        <taxon>Pristionchus</taxon>
    </lineage>
</organism>
<accession>A0AAV5UJ26</accession>
<proteinExistence type="predicted"/>
<name>A0AAV5UJ26_9BILA</name>
<keyword evidence="3" id="KW-1185">Reference proteome</keyword>
<sequence>QSTKLWNGYCTTRGFISPEASWFKAGCDSDNVPKKREVFDELPMPNLKCDQCLRIGTDRCDTTPEGQPDICVCKMGWSGLTCWRYPRFCPNMTCPTDSTCEERVDHAVCVCQTDKCIMEARALNRSPEMKILDKTVHWAGPGFQFFFRLLITVLFPERGRTVQDSIQYMRATWICVAAVIYVLSSIPETLDMEIAERRIFSILFHIPQLLVHIYFALEVYHCDSVRRGKSDNNWSRWAKDRTYRWDYARTHGTIIILGVLAACTIWYLNWNSQQREYTSMGVVDANGGMLIWTMVAYFFCTLMSLEILMNPNRRKLETVRRDNKYECCDKPKLQEYEDACWRNVVMCLIGAPIQCAYSMTMVAVLAYDQKELKYINITLAFLNSMAGFMQAVQCDRKTLGKMESLSFLTLRSKDLRTAIGWNMTCSTSVRVGIESPLIFSSLSRQRLDQQQTTRAEEEEDYPISLLGRAYIEAGLPHSPL</sequence>
<feature type="transmembrane region" description="Helical" evidence="1">
    <location>
        <begin position="251"/>
        <end position="269"/>
    </location>
</feature>
<comment type="caution">
    <text evidence="2">The sequence shown here is derived from an EMBL/GenBank/DDBJ whole genome shotgun (WGS) entry which is preliminary data.</text>
</comment>
<feature type="non-terminal residue" evidence="2">
    <location>
        <position position="480"/>
    </location>
</feature>
<evidence type="ECO:0000313" key="2">
    <source>
        <dbReference type="EMBL" id="GMT06979.1"/>
    </source>
</evidence>
<protein>
    <recommendedName>
        <fullName evidence="4">EGF-like domain-containing protein</fullName>
    </recommendedName>
</protein>
<keyword evidence="1" id="KW-1133">Transmembrane helix</keyword>
<keyword evidence="1" id="KW-0472">Membrane</keyword>
<dbReference type="Proteomes" id="UP001432027">
    <property type="component" value="Unassembled WGS sequence"/>
</dbReference>
<dbReference type="EMBL" id="BTSX01000006">
    <property type="protein sequence ID" value="GMT06979.1"/>
    <property type="molecule type" value="Genomic_DNA"/>
</dbReference>
<keyword evidence="1" id="KW-0812">Transmembrane</keyword>
<evidence type="ECO:0008006" key="4">
    <source>
        <dbReference type="Google" id="ProtNLM"/>
    </source>
</evidence>